<protein>
    <submittedName>
        <fullName evidence="1">Uncharacterized protein</fullName>
    </submittedName>
</protein>
<proteinExistence type="predicted"/>
<sequence length="33" mass="3765">MPPTRFIEELRDAAADTRLPLRTYTGQSGWEGE</sequence>
<dbReference type="AlphaFoldDB" id="A0A7W5F3S8"/>
<name>A0A7W5F3S8_9ACTN</name>
<organism evidence="1 2">
    <name type="scientific">Streptomyces violarus</name>
    <dbReference type="NCBI Taxonomy" id="67380"/>
    <lineage>
        <taxon>Bacteria</taxon>
        <taxon>Bacillati</taxon>
        <taxon>Actinomycetota</taxon>
        <taxon>Actinomycetes</taxon>
        <taxon>Kitasatosporales</taxon>
        <taxon>Streptomycetaceae</taxon>
        <taxon>Streptomyces</taxon>
    </lineage>
</organism>
<keyword evidence="2" id="KW-1185">Reference proteome</keyword>
<comment type="caution">
    <text evidence="1">The sequence shown here is derived from an EMBL/GenBank/DDBJ whole genome shotgun (WGS) entry which is preliminary data.</text>
</comment>
<reference evidence="1 2" key="1">
    <citation type="submission" date="2020-08" db="EMBL/GenBank/DDBJ databases">
        <title>Genomic Encyclopedia of Type Strains, Phase III (KMG-III): the genomes of soil and plant-associated and newly described type strains.</title>
        <authorList>
            <person name="Whitman W."/>
        </authorList>
    </citation>
    <scope>NUCLEOTIDE SEQUENCE [LARGE SCALE GENOMIC DNA]</scope>
    <source>
        <strain evidence="1 2">CECT 3237</strain>
    </source>
</reference>
<evidence type="ECO:0000313" key="2">
    <source>
        <dbReference type="Proteomes" id="UP000572907"/>
    </source>
</evidence>
<dbReference type="EMBL" id="JACHXE010000005">
    <property type="protein sequence ID" value="MBB3079037.1"/>
    <property type="molecule type" value="Genomic_DNA"/>
</dbReference>
<evidence type="ECO:0000313" key="1">
    <source>
        <dbReference type="EMBL" id="MBB3079037.1"/>
    </source>
</evidence>
<accession>A0A7W5F3S8</accession>
<dbReference type="Proteomes" id="UP000572907">
    <property type="component" value="Unassembled WGS sequence"/>
</dbReference>
<gene>
    <name evidence="1" type="ORF">FHS41_005568</name>
</gene>